<dbReference type="AlphaFoldDB" id="I0Z0U4"/>
<feature type="non-terminal residue" evidence="2">
    <location>
        <position position="1"/>
    </location>
</feature>
<dbReference type="EMBL" id="AGSI01000006">
    <property type="protein sequence ID" value="EIE24263.1"/>
    <property type="molecule type" value="Genomic_DNA"/>
</dbReference>
<dbReference type="eggNOG" id="KOG1157">
    <property type="taxonomic scope" value="Eukaryota"/>
</dbReference>
<dbReference type="SUPFAM" id="SSF109604">
    <property type="entry name" value="HD-domain/PDEase-like"/>
    <property type="match status" value="1"/>
</dbReference>
<dbReference type="Gene3D" id="3.30.460.10">
    <property type="entry name" value="Beta Polymerase, domain 2"/>
    <property type="match status" value="1"/>
</dbReference>
<dbReference type="Pfam" id="PF04607">
    <property type="entry name" value="RelA_SpoT"/>
    <property type="match status" value="1"/>
</dbReference>
<feature type="domain" description="RelA/SpoT" evidence="1">
    <location>
        <begin position="160"/>
        <end position="286"/>
    </location>
</feature>
<dbReference type="InterPro" id="IPR043519">
    <property type="entry name" value="NT_sf"/>
</dbReference>
<protein>
    <submittedName>
        <fullName evidence="2">Nucleotidyltransferase</fullName>
    </submittedName>
</protein>
<dbReference type="Gene3D" id="1.10.3210.10">
    <property type="entry name" value="Hypothetical protein af1432"/>
    <property type="match status" value="1"/>
</dbReference>
<dbReference type="Proteomes" id="UP000007264">
    <property type="component" value="Unassembled WGS sequence"/>
</dbReference>
<dbReference type="OrthoDB" id="427950at2759"/>
<dbReference type="CDD" id="cd05399">
    <property type="entry name" value="NT_Rel-Spo_like"/>
    <property type="match status" value="1"/>
</dbReference>
<dbReference type="GO" id="GO:0015969">
    <property type="term" value="P:guanosine tetraphosphate metabolic process"/>
    <property type="evidence" value="ECO:0007669"/>
    <property type="project" value="InterPro"/>
</dbReference>
<dbReference type="GeneID" id="17042261"/>
<evidence type="ECO:0000313" key="3">
    <source>
        <dbReference type="Proteomes" id="UP000007264"/>
    </source>
</evidence>
<dbReference type="PANTHER" id="PTHR21262:SF12">
    <property type="entry name" value="GTP DIPHOSPHOKINASE CRSH, CHLOROPLASTIC-RELATED"/>
    <property type="match status" value="1"/>
</dbReference>
<dbReference type="SMART" id="SM00954">
    <property type="entry name" value="RelA_SpoT"/>
    <property type="match status" value="1"/>
</dbReference>
<sequence length="371" mass="41232">IAAGIVASAVHEGQLPLAVVEERLGPIPALLIRDMLKVRTLPQRCDVYDDVATGALRELCLNFYDARAIVVELAALEALQIFAPMGHALGLASVSAELEDRCFQARHWLFPRSYAQTAEWLWRERTAYQDTLARCQARLDSALREDATLASLVAFCQIQGRTKSLYSTMKKLLRMDDVAKGGRGRDEVYDLLGMRVIVTPYPDLPVEEGELAATQACYRVRELAKALWEPIEERDKDYIAAAKPNGYRSLHSTLRVPSLTLQIRSKRMHEEAQSGEAAHAAYKGGLAPDLARRLHGFLEISANPPALPARSWNSSEAAAEELFRCDFGCITSRARHSRKLASSLLNMQSMRSAGDCGHVQASGHKQRWVHQ</sequence>
<organism evidence="2 3">
    <name type="scientific">Coccomyxa subellipsoidea (strain C-169)</name>
    <name type="common">Green microalga</name>
    <dbReference type="NCBI Taxonomy" id="574566"/>
    <lineage>
        <taxon>Eukaryota</taxon>
        <taxon>Viridiplantae</taxon>
        <taxon>Chlorophyta</taxon>
        <taxon>core chlorophytes</taxon>
        <taxon>Trebouxiophyceae</taxon>
        <taxon>Trebouxiophyceae incertae sedis</taxon>
        <taxon>Coccomyxaceae</taxon>
        <taxon>Coccomyxa</taxon>
        <taxon>Coccomyxa subellipsoidea</taxon>
    </lineage>
</organism>
<name>I0Z0U4_COCSC</name>
<dbReference type="STRING" id="574566.I0Z0U4"/>
<comment type="caution">
    <text evidence="2">The sequence shown here is derived from an EMBL/GenBank/DDBJ whole genome shotgun (WGS) entry which is preliminary data.</text>
</comment>
<dbReference type="InterPro" id="IPR007685">
    <property type="entry name" value="RelA_SpoT"/>
</dbReference>
<evidence type="ECO:0000313" key="2">
    <source>
        <dbReference type="EMBL" id="EIE24263.1"/>
    </source>
</evidence>
<dbReference type="RefSeq" id="XP_005648807.1">
    <property type="nucleotide sequence ID" value="XM_005648750.1"/>
</dbReference>
<gene>
    <name evidence="2" type="ORF">COCSUDRAFT_14690</name>
</gene>
<dbReference type="GO" id="GO:0016740">
    <property type="term" value="F:transferase activity"/>
    <property type="evidence" value="ECO:0007669"/>
    <property type="project" value="UniProtKB-KW"/>
</dbReference>
<evidence type="ECO:0000259" key="1">
    <source>
        <dbReference type="SMART" id="SM00954"/>
    </source>
</evidence>
<accession>I0Z0U4</accession>
<reference evidence="2 3" key="1">
    <citation type="journal article" date="2012" name="Genome Biol.">
        <title>The genome of the polar eukaryotic microalga coccomyxa subellipsoidea reveals traits of cold adaptation.</title>
        <authorList>
            <person name="Blanc G."/>
            <person name="Agarkova I."/>
            <person name="Grimwood J."/>
            <person name="Kuo A."/>
            <person name="Brueggeman A."/>
            <person name="Dunigan D."/>
            <person name="Gurnon J."/>
            <person name="Ladunga I."/>
            <person name="Lindquist E."/>
            <person name="Lucas S."/>
            <person name="Pangilinan J."/>
            <person name="Proschold T."/>
            <person name="Salamov A."/>
            <person name="Schmutz J."/>
            <person name="Weeks D."/>
            <person name="Yamada T."/>
            <person name="Claverie J.M."/>
            <person name="Grigoriev I."/>
            <person name="Van Etten J."/>
            <person name="Lomsadze A."/>
            <person name="Borodovsky M."/>
        </authorList>
    </citation>
    <scope>NUCLEOTIDE SEQUENCE [LARGE SCALE GENOMIC DNA]</scope>
    <source>
        <strain evidence="2 3">C-169</strain>
    </source>
</reference>
<proteinExistence type="predicted"/>
<dbReference type="KEGG" id="csl:COCSUDRAFT_14690"/>
<dbReference type="SUPFAM" id="SSF81301">
    <property type="entry name" value="Nucleotidyltransferase"/>
    <property type="match status" value="1"/>
</dbReference>
<keyword evidence="3" id="KW-1185">Reference proteome</keyword>
<dbReference type="PANTHER" id="PTHR21262">
    <property type="entry name" value="GUANOSINE-3',5'-BIS DIPHOSPHATE 3'-PYROPHOSPHOHYDROLASE"/>
    <property type="match status" value="1"/>
</dbReference>